<dbReference type="Proteomes" id="UP000800040">
    <property type="component" value="Unassembled WGS sequence"/>
</dbReference>
<reference evidence="2" key="1">
    <citation type="submission" date="2020-01" db="EMBL/GenBank/DDBJ databases">
        <authorList>
            <consortium name="DOE Joint Genome Institute"/>
            <person name="Haridas S."/>
            <person name="Albert R."/>
            <person name="Binder M."/>
            <person name="Bloem J."/>
            <person name="Labutti K."/>
            <person name="Salamov A."/>
            <person name="Andreopoulos B."/>
            <person name="Baker S.E."/>
            <person name="Barry K."/>
            <person name="Bills G."/>
            <person name="Bluhm B.H."/>
            <person name="Cannon C."/>
            <person name="Castanera R."/>
            <person name="Culley D.E."/>
            <person name="Daum C."/>
            <person name="Ezra D."/>
            <person name="Gonzalez J.B."/>
            <person name="Henrissat B."/>
            <person name="Kuo A."/>
            <person name="Liang C."/>
            <person name="Lipzen A."/>
            <person name="Lutzoni F."/>
            <person name="Magnuson J."/>
            <person name="Mondo S."/>
            <person name="Nolan M."/>
            <person name="Ohm R."/>
            <person name="Pangilinan J."/>
            <person name="Park H.-J."/>
            <person name="Ramirez L."/>
            <person name="Alfaro M."/>
            <person name="Sun H."/>
            <person name="Tritt A."/>
            <person name="Yoshinaga Y."/>
            <person name="Zwiers L.-H."/>
            <person name="Turgeon B.G."/>
            <person name="Goodwin S.B."/>
            <person name="Spatafora J.W."/>
            <person name="Crous P.W."/>
            <person name="Grigoriev I.V."/>
        </authorList>
    </citation>
    <scope>NUCLEOTIDE SEQUENCE</scope>
    <source>
        <strain evidence="2">P77</strain>
    </source>
</reference>
<evidence type="ECO:0000313" key="2">
    <source>
        <dbReference type="EMBL" id="KAF1828831.1"/>
    </source>
</evidence>
<feature type="region of interest" description="Disordered" evidence="1">
    <location>
        <begin position="1"/>
        <end position="29"/>
    </location>
</feature>
<dbReference type="AlphaFoldDB" id="A0A6A5JXP0"/>
<evidence type="ECO:0000313" key="3">
    <source>
        <dbReference type="Proteomes" id="UP000800040"/>
    </source>
</evidence>
<dbReference type="EMBL" id="ML975492">
    <property type="protein sequence ID" value="KAF1828831.1"/>
    <property type="molecule type" value="Genomic_DNA"/>
</dbReference>
<keyword evidence="3" id="KW-1185">Reference proteome</keyword>
<sequence length="627" mass="68594">MAKKKSSRTVAPCRGETTMFPDQPTENNVDAGEEVVVADNLTTAPGTSAVEAADPKPNESTISPYACSPVAMDFGPGLATYWVPKHLLRSPKWSTTDAGGTLCLPGVSAATGHTLVHYLYTGTYQTLEARAEDVATPAHIKLKQAVLTFGVASAYELHDLERLAKEQIEIYGSRMDLADVLDTVRKEFSKWAWSWFHEYLQVRAKEQFDLDHTFFTSKAYVENVGEDTLQRFMTSYLLETFSEKLTYTLQKREGRCLDREKPDAVSDEDDAAVKTHRCPCCHVGRQTGMYAVSDERSFEFPNVSCEEVDDVISVENLVGDGIPPTSPELEPVPPPEPEPPAESEPEPVPVSESVEEVEEAERKKKEEEVEEAAATSALADLSWKGPAAANDGWGSFARTVGKKKKGKKGKAEVTLLPLSPPAEPPTTFDDGWGFGATTTKSKKKGNKGKAKQEVEESPPPPPEPEPLIELEPTAPVEEKPADPWADWGGGPVWPKKSKKSKGVVALDLEPEPIVVHEPVPDLEPTTAEDNNGGGDWGFVSIWGGSKKKKKAKIEAAVEEPDGADEPAAEQEELRKPEQEHTSSMLCPRRSHHLLEGDGWKSCERCCAMLREIAGQLAKENKTVLLLG</sequence>
<gene>
    <name evidence="2" type="ORF">BDW02DRAFT_574522</name>
</gene>
<feature type="region of interest" description="Disordered" evidence="1">
    <location>
        <begin position="515"/>
        <end position="538"/>
    </location>
</feature>
<organism evidence="2 3">
    <name type="scientific">Decorospora gaudefroyi</name>
    <dbReference type="NCBI Taxonomy" id="184978"/>
    <lineage>
        <taxon>Eukaryota</taxon>
        <taxon>Fungi</taxon>
        <taxon>Dikarya</taxon>
        <taxon>Ascomycota</taxon>
        <taxon>Pezizomycotina</taxon>
        <taxon>Dothideomycetes</taxon>
        <taxon>Pleosporomycetidae</taxon>
        <taxon>Pleosporales</taxon>
        <taxon>Pleosporineae</taxon>
        <taxon>Pleosporaceae</taxon>
        <taxon>Decorospora</taxon>
    </lineage>
</organism>
<feature type="region of interest" description="Disordered" evidence="1">
    <location>
        <begin position="317"/>
        <end position="500"/>
    </location>
</feature>
<evidence type="ECO:0008006" key="4">
    <source>
        <dbReference type="Google" id="ProtNLM"/>
    </source>
</evidence>
<feature type="compositionally biased region" description="Pro residues" evidence="1">
    <location>
        <begin position="324"/>
        <end position="338"/>
    </location>
</feature>
<dbReference type="PANTHER" id="PTHR37538">
    <property type="entry name" value="BTB DOMAIN-CONTAINING PROTEIN"/>
    <property type="match status" value="1"/>
</dbReference>
<feature type="region of interest" description="Disordered" evidence="1">
    <location>
        <begin position="553"/>
        <end position="587"/>
    </location>
</feature>
<feature type="compositionally biased region" description="Basic and acidic residues" evidence="1">
    <location>
        <begin position="571"/>
        <end position="580"/>
    </location>
</feature>
<name>A0A6A5JXP0_9PLEO</name>
<accession>A0A6A5JXP0</accession>
<evidence type="ECO:0000256" key="1">
    <source>
        <dbReference type="SAM" id="MobiDB-lite"/>
    </source>
</evidence>
<feature type="compositionally biased region" description="Acidic residues" evidence="1">
    <location>
        <begin position="556"/>
        <end position="570"/>
    </location>
</feature>
<dbReference type="OrthoDB" id="3594103at2759"/>
<dbReference type="PANTHER" id="PTHR37538:SF4">
    <property type="entry name" value="PITSLRE SERINE_THREONINE-PROTEIN KINASE CDC2L1"/>
    <property type="match status" value="1"/>
</dbReference>
<feature type="compositionally biased region" description="Basic residues" evidence="1">
    <location>
        <begin position="440"/>
        <end position="449"/>
    </location>
</feature>
<protein>
    <recommendedName>
        <fullName evidence="4">BTB domain-containing protein</fullName>
    </recommendedName>
</protein>
<proteinExistence type="predicted"/>